<dbReference type="Proteomes" id="UP000185936">
    <property type="component" value="Unassembled WGS sequence"/>
</dbReference>
<evidence type="ECO:0000256" key="5">
    <source>
        <dbReference type="ARBA" id="ARBA00023186"/>
    </source>
</evidence>
<dbReference type="EMBL" id="FTNR01000006">
    <property type="protein sequence ID" value="SIR96715.1"/>
    <property type="molecule type" value="Genomic_DNA"/>
</dbReference>
<dbReference type="OrthoDB" id="21324at2157"/>
<dbReference type="RefSeq" id="WP_076609029.1">
    <property type="nucleotide sequence ID" value="NZ_FTNR01000006.1"/>
</dbReference>
<dbReference type="GO" id="GO:0003924">
    <property type="term" value="F:GTPase activity"/>
    <property type="evidence" value="ECO:0007669"/>
    <property type="project" value="InterPro"/>
</dbReference>
<evidence type="ECO:0000313" key="6">
    <source>
        <dbReference type="EMBL" id="SIR96715.1"/>
    </source>
</evidence>
<proteinExistence type="inferred from homology"/>
<dbReference type="Pfam" id="PF03308">
    <property type="entry name" value="MeaB"/>
    <property type="match status" value="1"/>
</dbReference>
<evidence type="ECO:0000256" key="4">
    <source>
        <dbReference type="ARBA" id="ARBA00023134"/>
    </source>
</evidence>
<gene>
    <name evidence="6" type="ORF">SAMN05421752_10685</name>
</gene>
<keyword evidence="3" id="KW-0378">Hydrolase</keyword>
<dbReference type="GO" id="GO:0016301">
    <property type="term" value="F:kinase activity"/>
    <property type="evidence" value="ECO:0007669"/>
    <property type="project" value="UniProtKB-KW"/>
</dbReference>
<sequence>MNADDDALLEALLAGEHRALARVISKIENRSPGYRELVSALYAHTGDADVIGITGSPGAGKSTLVDKLAETYRDRGETVGVIAIDPSSPFSGGAVLGDRIRMAATVGDMDVFVRSMSARGTLGGLSTATADAVKAMDAFGKDKIIIETVGAGQNEIDIVRTADTVAVLVPPGSGDDIQTLKAGILEIADVFVVNKADRPGSDRTVQELQEMIHLGDGGGLGAGGAGHHGADAMDDTDANWGEGPDEEASWTTPIVETVATNGDGVETFIDELANHQTYLVDSGTRAKKVRQRYAEEIRTLLREDVHDMLEDELAAAGGINDLAEAVRKGETDPYTIADELLTPVDDCLDELETGVKNTQ</sequence>
<dbReference type="PANTHER" id="PTHR43087">
    <property type="entry name" value="LYSINE/ARGININE/ORNITHINE TRANSPORT SYSTEM KINASE"/>
    <property type="match status" value="1"/>
</dbReference>
<keyword evidence="6" id="KW-0808">Transferase</keyword>
<dbReference type="GO" id="GO:0005525">
    <property type="term" value="F:GTP binding"/>
    <property type="evidence" value="ECO:0007669"/>
    <property type="project" value="UniProtKB-KW"/>
</dbReference>
<keyword evidence="7" id="KW-1185">Reference proteome</keyword>
<evidence type="ECO:0000256" key="1">
    <source>
        <dbReference type="ARBA" id="ARBA00009625"/>
    </source>
</evidence>
<accession>A0A1N7F920</accession>
<dbReference type="InterPro" id="IPR027417">
    <property type="entry name" value="P-loop_NTPase"/>
</dbReference>
<evidence type="ECO:0000256" key="3">
    <source>
        <dbReference type="ARBA" id="ARBA00022801"/>
    </source>
</evidence>
<dbReference type="SUPFAM" id="SSF52540">
    <property type="entry name" value="P-loop containing nucleoside triphosphate hydrolases"/>
    <property type="match status" value="1"/>
</dbReference>
<dbReference type="InterPro" id="IPR005129">
    <property type="entry name" value="GTPase_ArgK"/>
</dbReference>
<dbReference type="NCBIfam" id="TIGR00750">
    <property type="entry name" value="lao"/>
    <property type="match status" value="1"/>
</dbReference>
<reference evidence="7" key="1">
    <citation type="submission" date="2017-01" db="EMBL/GenBank/DDBJ databases">
        <authorList>
            <person name="Varghese N."/>
            <person name="Submissions S."/>
        </authorList>
    </citation>
    <scope>NUCLEOTIDE SEQUENCE [LARGE SCALE GENOMIC DNA]</scope>
    <source>
        <strain evidence="7">type strain: HArc-</strain>
    </source>
</reference>
<dbReference type="InterPro" id="IPR052040">
    <property type="entry name" value="GTPase/Isobutyryl-CoA_mutase"/>
</dbReference>
<dbReference type="Gene3D" id="3.40.50.300">
    <property type="entry name" value="P-loop containing nucleotide triphosphate hydrolases"/>
    <property type="match status" value="1"/>
</dbReference>
<name>A0A1N7F920_9EURY</name>
<evidence type="ECO:0000256" key="2">
    <source>
        <dbReference type="ARBA" id="ARBA00022741"/>
    </source>
</evidence>
<keyword evidence="2" id="KW-0547">Nucleotide-binding</keyword>
<dbReference type="PANTHER" id="PTHR43087:SF1">
    <property type="entry name" value="LAO_AO TRANSPORT SYSTEM ATPASE"/>
    <property type="match status" value="1"/>
</dbReference>
<keyword evidence="5" id="KW-0143">Chaperone</keyword>
<organism evidence="6 7">
    <name type="scientific">Natronorubrum thiooxidans</name>
    <dbReference type="NCBI Taxonomy" id="308853"/>
    <lineage>
        <taxon>Archaea</taxon>
        <taxon>Methanobacteriati</taxon>
        <taxon>Methanobacteriota</taxon>
        <taxon>Stenosarchaea group</taxon>
        <taxon>Halobacteria</taxon>
        <taxon>Halobacteriales</taxon>
        <taxon>Natrialbaceae</taxon>
        <taxon>Natronorubrum</taxon>
    </lineage>
</organism>
<keyword evidence="6" id="KW-0418">Kinase</keyword>
<evidence type="ECO:0000313" key="7">
    <source>
        <dbReference type="Proteomes" id="UP000185936"/>
    </source>
</evidence>
<dbReference type="AlphaFoldDB" id="A0A1N7F920"/>
<keyword evidence="4" id="KW-0342">GTP-binding</keyword>
<comment type="similarity">
    <text evidence="1">Belongs to the SIMIBI class G3E GTPase family. ArgK/MeaB subfamily.</text>
</comment>
<dbReference type="CDD" id="cd03114">
    <property type="entry name" value="MMAA-like"/>
    <property type="match status" value="1"/>
</dbReference>
<protein>
    <submittedName>
        <fullName evidence="6">LAO/AO transport system kinase</fullName>
    </submittedName>
</protein>
<dbReference type="STRING" id="308853.SAMN05421752_10685"/>